<feature type="non-terminal residue" evidence="2">
    <location>
        <position position="356"/>
    </location>
</feature>
<dbReference type="AlphaFoldDB" id="T0R6G0"/>
<keyword evidence="1" id="KW-1133">Transmembrane helix</keyword>
<dbReference type="Proteomes" id="UP000030762">
    <property type="component" value="Unassembled WGS sequence"/>
</dbReference>
<feature type="transmembrane region" description="Helical" evidence="1">
    <location>
        <begin position="201"/>
        <end position="221"/>
    </location>
</feature>
<evidence type="ECO:0000313" key="3">
    <source>
        <dbReference type="Proteomes" id="UP000030762"/>
    </source>
</evidence>
<sequence>MVVATQAFVNASFSADQLLELQAAVNAAAVAVQEAHIAIVQYALNSSTPQLLSINLLDPSDTEFMLFGWFFLWDWATGYREVVTLIGDAGALKILSTLMTTTTFEPNALEIPKNLALVLRTGVMYVTFVLVAVSVLVVLHMLGSRGQISGSHLFGLNRVAGIVWVGRPLLLLRSLTAMAVLSTARIDLVQNGIVTLFRTTVSSAVLTILSAGEVTWFIYVLNDILMVYTQQYARLYMTKATYLLWLLSAIWSFVSPVTHSATVARTCAAWDLNLQLVCRSGVVRIGDQMRFVELILLCGSCLCVCYLMERIRHPDLPNDSPVSHHLSCEAKYLYSLQKWQFQGTFYLDRASATMNG</sequence>
<evidence type="ECO:0000256" key="1">
    <source>
        <dbReference type="SAM" id="Phobius"/>
    </source>
</evidence>
<feature type="transmembrane region" description="Helical" evidence="1">
    <location>
        <begin position="233"/>
        <end position="254"/>
    </location>
</feature>
<dbReference type="InParanoid" id="T0R6G0"/>
<feature type="transmembrane region" description="Helical" evidence="1">
    <location>
        <begin position="289"/>
        <end position="308"/>
    </location>
</feature>
<gene>
    <name evidence="2" type="ORF">SDRG_17023</name>
</gene>
<feature type="transmembrane region" description="Helical" evidence="1">
    <location>
        <begin position="122"/>
        <end position="142"/>
    </location>
</feature>
<accession>T0R6G0</accession>
<proteinExistence type="predicted"/>
<dbReference type="EMBL" id="JH767310">
    <property type="protein sequence ID" value="EQC25097.1"/>
    <property type="molecule type" value="Genomic_DNA"/>
</dbReference>
<name>T0R6G0_SAPDV</name>
<keyword evidence="3" id="KW-1185">Reference proteome</keyword>
<dbReference type="VEuPathDB" id="FungiDB:SDRG_17023"/>
<organism evidence="2 3">
    <name type="scientific">Saprolegnia diclina (strain VS20)</name>
    <dbReference type="NCBI Taxonomy" id="1156394"/>
    <lineage>
        <taxon>Eukaryota</taxon>
        <taxon>Sar</taxon>
        <taxon>Stramenopiles</taxon>
        <taxon>Oomycota</taxon>
        <taxon>Saprolegniomycetes</taxon>
        <taxon>Saprolegniales</taxon>
        <taxon>Saprolegniaceae</taxon>
        <taxon>Saprolegnia</taxon>
    </lineage>
</organism>
<evidence type="ECO:0000313" key="2">
    <source>
        <dbReference type="EMBL" id="EQC25097.1"/>
    </source>
</evidence>
<keyword evidence="1" id="KW-0812">Transmembrane</keyword>
<dbReference type="RefSeq" id="XP_008621478.1">
    <property type="nucleotide sequence ID" value="XM_008623256.1"/>
</dbReference>
<keyword evidence="1" id="KW-0472">Membrane</keyword>
<reference evidence="2 3" key="1">
    <citation type="submission" date="2012-04" db="EMBL/GenBank/DDBJ databases">
        <title>The Genome Sequence of Saprolegnia declina VS20.</title>
        <authorList>
            <consortium name="The Broad Institute Genome Sequencing Platform"/>
            <person name="Russ C."/>
            <person name="Nusbaum C."/>
            <person name="Tyler B."/>
            <person name="van West P."/>
            <person name="Dieguez-Uribeondo J."/>
            <person name="de Bruijn I."/>
            <person name="Tripathy S."/>
            <person name="Jiang R."/>
            <person name="Young S.K."/>
            <person name="Zeng Q."/>
            <person name="Gargeya S."/>
            <person name="Fitzgerald M."/>
            <person name="Haas B."/>
            <person name="Abouelleil A."/>
            <person name="Alvarado L."/>
            <person name="Arachchi H.M."/>
            <person name="Berlin A."/>
            <person name="Chapman S.B."/>
            <person name="Goldberg J."/>
            <person name="Griggs A."/>
            <person name="Gujja S."/>
            <person name="Hansen M."/>
            <person name="Howarth C."/>
            <person name="Imamovic A."/>
            <person name="Larimer J."/>
            <person name="McCowen C."/>
            <person name="Montmayeur A."/>
            <person name="Murphy C."/>
            <person name="Neiman D."/>
            <person name="Pearson M."/>
            <person name="Priest M."/>
            <person name="Roberts A."/>
            <person name="Saif S."/>
            <person name="Shea T."/>
            <person name="Sisk P."/>
            <person name="Sykes S."/>
            <person name="Wortman J."/>
            <person name="Nusbaum C."/>
            <person name="Birren B."/>
        </authorList>
    </citation>
    <scope>NUCLEOTIDE SEQUENCE [LARGE SCALE GENOMIC DNA]</scope>
    <source>
        <strain evidence="2 3">VS20</strain>
    </source>
</reference>
<dbReference type="GeneID" id="19957750"/>
<protein>
    <submittedName>
        <fullName evidence="2">Uncharacterized protein</fullName>
    </submittedName>
</protein>